<dbReference type="GO" id="GO:0003677">
    <property type="term" value="F:DNA binding"/>
    <property type="evidence" value="ECO:0007669"/>
    <property type="project" value="InterPro"/>
</dbReference>
<keyword evidence="6" id="KW-0239">DNA-directed DNA polymerase</keyword>
<comment type="catalytic activity">
    <reaction evidence="7">
        <text>DNA(n) + a 2'-deoxyribonucleoside 5'-triphosphate = DNA(n+1) + diphosphate</text>
        <dbReference type="Rhea" id="RHEA:22508"/>
        <dbReference type="Rhea" id="RHEA-COMP:17339"/>
        <dbReference type="Rhea" id="RHEA-COMP:17340"/>
        <dbReference type="ChEBI" id="CHEBI:33019"/>
        <dbReference type="ChEBI" id="CHEBI:61560"/>
        <dbReference type="ChEBI" id="CHEBI:173112"/>
        <dbReference type="EC" id="2.7.7.7"/>
    </reaction>
</comment>
<keyword evidence="3 9" id="KW-0808">Transferase</keyword>
<dbReference type="SUPFAM" id="SSF52540">
    <property type="entry name" value="P-loop containing nucleoside triphosphate hydrolases"/>
    <property type="match status" value="1"/>
</dbReference>
<dbReference type="NCBIfam" id="TIGR00678">
    <property type="entry name" value="holB"/>
    <property type="match status" value="1"/>
</dbReference>
<dbReference type="STRING" id="1308866.J416_12537"/>
<keyword evidence="10" id="KW-1185">Reference proteome</keyword>
<feature type="domain" description="DNA polymerase III delta subunit C-terminal" evidence="8">
    <location>
        <begin position="245"/>
        <end position="328"/>
    </location>
</feature>
<dbReference type="PANTHER" id="PTHR11669:SF8">
    <property type="entry name" value="DNA POLYMERASE III SUBUNIT DELTA"/>
    <property type="match status" value="1"/>
</dbReference>
<evidence type="ECO:0000313" key="9">
    <source>
        <dbReference type="EMBL" id="ENH96109.1"/>
    </source>
</evidence>
<evidence type="ECO:0000256" key="3">
    <source>
        <dbReference type="ARBA" id="ARBA00022679"/>
    </source>
</evidence>
<evidence type="ECO:0000256" key="6">
    <source>
        <dbReference type="ARBA" id="ARBA00022932"/>
    </source>
</evidence>
<keyword evidence="4 9" id="KW-0548">Nucleotidyltransferase</keyword>
<evidence type="ECO:0000256" key="4">
    <source>
        <dbReference type="ARBA" id="ARBA00022695"/>
    </source>
</evidence>
<keyword evidence="5" id="KW-0235">DNA replication</keyword>
<dbReference type="RefSeq" id="WP_003472421.1">
    <property type="nucleotide sequence ID" value="NZ_APML01000059.1"/>
</dbReference>
<dbReference type="eggNOG" id="COG0470">
    <property type="taxonomic scope" value="Bacteria"/>
</dbReference>
<dbReference type="EMBL" id="APML01000059">
    <property type="protein sequence ID" value="ENH96109.1"/>
    <property type="molecule type" value="Genomic_DNA"/>
</dbReference>
<proteinExistence type="predicted"/>
<organism evidence="9 10">
    <name type="scientific">Gracilibacillus halophilus YIM-C55.5</name>
    <dbReference type="NCBI Taxonomy" id="1308866"/>
    <lineage>
        <taxon>Bacteria</taxon>
        <taxon>Bacillati</taxon>
        <taxon>Bacillota</taxon>
        <taxon>Bacilli</taxon>
        <taxon>Bacillales</taxon>
        <taxon>Bacillaceae</taxon>
        <taxon>Gracilibacillus</taxon>
    </lineage>
</organism>
<dbReference type="Proteomes" id="UP000012283">
    <property type="component" value="Unassembled WGS sequence"/>
</dbReference>
<dbReference type="InterPro" id="IPR015199">
    <property type="entry name" value="DNA_pol_III_delta_C"/>
</dbReference>
<dbReference type="FunFam" id="3.40.50.300:FF:001255">
    <property type="entry name" value="DNA polymerase III subunit delta"/>
    <property type="match status" value="1"/>
</dbReference>
<evidence type="ECO:0000256" key="7">
    <source>
        <dbReference type="ARBA" id="ARBA00049244"/>
    </source>
</evidence>
<reference evidence="9 10" key="1">
    <citation type="submission" date="2013-03" db="EMBL/GenBank/DDBJ databases">
        <title>Draft genome sequence of Gracibacillus halophilus YIM-C55.5, a moderately halophilic and thermophilic organism from the Xiaochaidamu salt lake.</title>
        <authorList>
            <person name="Sugumar T."/>
            <person name="Polireddy D.R."/>
            <person name="Antony A."/>
            <person name="Madhava Y.R."/>
            <person name="Sivakumar N."/>
        </authorList>
    </citation>
    <scope>NUCLEOTIDE SEQUENCE [LARGE SCALE GENOMIC DNA]</scope>
    <source>
        <strain evidence="9 10">YIM-C55.5</strain>
    </source>
</reference>
<gene>
    <name evidence="9" type="ORF">J416_12537</name>
</gene>
<dbReference type="PATRIC" id="fig|1308866.3.peg.2534"/>
<name>N4WA31_9BACI</name>
<dbReference type="PANTHER" id="PTHR11669">
    <property type="entry name" value="REPLICATION FACTOR C / DNA POLYMERASE III GAMMA-TAU SUBUNIT"/>
    <property type="match status" value="1"/>
</dbReference>
<dbReference type="GO" id="GO:0008408">
    <property type="term" value="F:3'-5' exonuclease activity"/>
    <property type="evidence" value="ECO:0007669"/>
    <property type="project" value="InterPro"/>
</dbReference>
<dbReference type="Pfam" id="PF09115">
    <property type="entry name" value="DNApol3-delta_C"/>
    <property type="match status" value="1"/>
</dbReference>
<dbReference type="Gene3D" id="3.40.50.300">
    <property type="entry name" value="P-loop containing nucleotide triphosphate hydrolases"/>
    <property type="match status" value="1"/>
</dbReference>
<dbReference type="GO" id="GO:0003887">
    <property type="term" value="F:DNA-directed DNA polymerase activity"/>
    <property type="evidence" value="ECO:0007669"/>
    <property type="project" value="UniProtKB-KW"/>
</dbReference>
<evidence type="ECO:0000259" key="8">
    <source>
        <dbReference type="Pfam" id="PF09115"/>
    </source>
</evidence>
<dbReference type="Pfam" id="PF13177">
    <property type="entry name" value="DNA_pol3_delta2"/>
    <property type="match status" value="1"/>
</dbReference>
<accession>N4WA31</accession>
<dbReference type="EC" id="2.7.7.7" evidence="1"/>
<dbReference type="GO" id="GO:0006261">
    <property type="term" value="P:DNA-templated DNA replication"/>
    <property type="evidence" value="ECO:0007669"/>
    <property type="project" value="TreeGrafter"/>
</dbReference>
<comment type="caution">
    <text evidence="9">The sequence shown here is derived from an EMBL/GenBank/DDBJ whole genome shotgun (WGS) entry which is preliminary data.</text>
</comment>
<evidence type="ECO:0000256" key="5">
    <source>
        <dbReference type="ARBA" id="ARBA00022705"/>
    </source>
</evidence>
<dbReference type="InterPro" id="IPR004622">
    <property type="entry name" value="DNA_pol_HolB"/>
</dbReference>
<dbReference type="GO" id="GO:0009360">
    <property type="term" value="C:DNA polymerase III complex"/>
    <property type="evidence" value="ECO:0007669"/>
    <property type="project" value="InterPro"/>
</dbReference>
<evidence type="ECO:0000256" key="1">
    <source>
        <dbReference type="ARBA" id="ARBA00012417"/>
    </source>
</evidence>
<sequence>MPIQSWQEMSDSQPIVSKMLKNHVKKQRVSHAYLFQGDVGTDKEGLAILLAKSIFCNHLNQHEPCQQCKECRRIDSGNHPDLHWIVPDGASIKKDQILHLQKEFTYTGMESNQKVYVIVDAEKMTDNAANRLLKFLEEPTRQTTAILLTENLYSILTTIRSRCQIMSLQPLNPDHLQQNLMEQGLTEANAKLIAQFTQSTQEALEKSNDAWFAQARKLVVQLTEMLLYHPKEVQLFVHTHWMPHFKERRQLQEGLDLLLIWLKDIVNFHVDYREAIIFIQHQERIEKASMQWSLQTVTMAIEFVMEAKRKIEQNVHPQLVMEQLTLQISR</sequence>
<evidence type="ECO:0000313" key="10">
    <source>
        <dbReference type="Proteomes" id="UP000012283"/>
    </source>
</evidence>
<dbReference type="NCBIfam" id="NF005972">
    <property type="entry name" value="PRK08058.1"/>
    <property type="match status" value="1"/>
</dbReference>
<dbReference type="InterPro" id="IPR027417">
    <property type="entry name" value="P-loop_NTPase"/>
</dbReference>
<protein>
    <recommendedName>
        <fullName evidence="2">DNA polymerase III subunit delta'</fullName>
        <ecNumber evidence="1">2.7.7.7</ecNumber>
    </recommendedName>
</protein>
<dbReference type="InterPro" id="IPR050238">
    <property type="entry name" value="DNA_Rep/Repair_Clamp_Loader"/>
</dbReference>
<evidence type="ECO:0000256" key="2">
    <source>
        <dbReference type="ARBA" id="ARBA00014363"/>
    </source>
</evidence>
<dbReference type="AlphaFoldDB" id="N4WA31"/>